<name>A0A9W6DIH8_9FIRM</name>
<evidence type="ECO:0000313" key="4">
    <source>
        <dbReference type="Proteomes" id="UP001144256"/>
    </source>
</evidence>
<keyword evidence="4" id="KW-1185">Reference proteome</keyword>
<dbReference type="Proteomes" id="UP001144256">
    <property type="component" value="Unassembled WGS sequence"/>
</dbReference>
<evidence type="ECO:0000313" key="3">
    <source>
        <dbReference type="EMBL" id="GKX31924.1"/>
    </source>
</evidence>
<evidence type="ECO:0000256" key="2">
    <source>
        <dbReference type="SAM" id="Phobius"/>
    </source>
</evidence>
<dbReference type="AlphaFoldDB" id="A0A9W6DIH8"/>
<accession>A0A9W6DIH8</accession>
<comment type="caution">
    <text evidence="3">The sequence shown here is derived from an EMBL/GenBank/DDBJ whole genome shotgun (WGS) entry which is preliminary data.</text>
</comment>
<dbReference type="InterPro" id="IPR014195">
    <property type="entry name" value="Spore_III_AG"/>
</dbReference>
<sequence>MKFDFFTKGNRSEKDKKKISFLFIMFLTGVLLLMLSKTFIKSIDNTKVDNSIIAPNTYKASDPQSYEEKLEKRLEKEFANIDGVGKVEVVIMLKNSGEIVINKDTPNSKTQSDEEDSEGGKRQTIQEDSTEATVIINNSDGSTKPIILKELEPEVSGVVIIAEGGDDILVKNNLINAAKVLLDVPMHKIEVMKMVQNKGE</sequence>
<dbReference type="NCBIfam" id="TIGR02830">
    <property type="entry name" value="spore_III_AG"/>
    <property type="match status" value="1"/>
</dbReference>
<keyword evidence="2" id="KW-1133">Transmembrane helix</keyword>
<evidence type="ECO:0000256" key="1">
    <source>
        <dbReference type="SAM" id="MobiDB-lite"/>
    </source>
</evidence>
<dbReference type="EMBL" id="BRLB01000023">
    <property type="protein sequence ID" value="GKX31924.1"/>
    <property type="molecule type" value="Genomic_DNA"/>
</dbReference>
<proteinExistence type="predicted"/>
<dbReference type="RefSeq" id="WP_281819265.1">
    <property type="nucleotide sequence ID" value="NZ_BRLB01000023.1"/>
</dbReference>
<reference evidence="3" key="1">
    <citation type="submission" date="2022-06" db="EMBL/GenBank/DDBJ databases">
        <title>Vallitalea longa sp. nov., an anaerobic bacterium isolated from marine sediment.</title>
        <authorList>
            <person name="Hirano S."/>
            <person name="Terahara T."/>
            <person name="Mori K."/>
            <person name="Hamada M."/>
            <person name="Matsumoto R."/>
            <person name="Kobayashi T."/>
        </authorList>
    </citation>
    <scope>NUCLEOTIDE SEQUENCE</scope>
    <source>
        <strain evidence="3">SH18-1</strain>
    </source>
</reference>
<feature type="region of interest" description="Disordered" evidence="1">
    <location>
        <begin position="102"/>
        <end position="129"/>
    </location>
</feature>
<keyword evidence="2" id="KW-0812">Transmembrane</keyword>
<organism evidence="3 4">
    <name type="scientific">Vallitalea longa</name>
    <dbReference type="NCBI Taxonomy" id="2936439"/>
    <lineage>
        <taxon>Bacteria</taxon>
        <taxon>Bacillati</taxon>
        <taxon>Bacillota</taxon>
        <taxon>Clostridia</taxon>
        <taxon>Lachnospirales</taxon>
        <taxon>Vallitaleaceae</taxon>
        <taxon>Vallitalea</taxon>
    </lineage>
</organism>
<keyword evidence="2" id="KW-0472">Membrane</keyword>
<gene>
    <name evidence="3" type="ORF">SH1V18_44040</name>
</gene>
<feature type="transmembrane region" description="Helical" evidence="2">
    <location>
        <begin position="21"/>
        <end position="40"/>
    </location>
</feature>
<protein>
    <submittedName>
        <fullName evidence="3">Stage III sporulation protein AG</fullName>
    </submittedName>
</protein>